<dbReference type="EMBL" id="AKJY01000064">
    <property type="protein sequence ID" value="EJL69874.1"/>
    <property type="molecule type" value="Genomic_DNA"/>
</dbReference>
<dbReference type="Gene3D" id="2.60.40.10">
    <property type="entry name" value="Immunoglobulins"/>
    <property type="match status" value="3"/>
</dbReference>
<dbReference type="InterPro" id="IPR013783">
    <property type="entry name" value="Ig-like_fold"/>
</dbReference>
<dbReference type="Pfam" id="PF18962">
    <property type="entry name" value="Por_Secre_tail"/>
    <property type="match status" value="1"/>
</dbReference>
<gene>
    <name evidence="3" type="ORF">PMI13_03065</name>
</gene>
<dbReference type="InterPro" id="IPR036116">
    <property type="entry name" value="FN3_sf"/>
</dbReference>
<dbReference type="SUPFAM" id="SSF49265">
    <property type="entry name" value="Fibronectin type III"/>
    <property type="match status" value="2"/>
</dbReference>
<dbReference type="PATRIC" id="fig|1144316.3.peg.3084"/>
<protein>
    <submittedName>
        <fullName evidence="3">Por secretion system C-terminal sorting domain containing protein</fullName>
    </submittedName>
</protein>
<keyword evidence="1" id="KW-0732">Signal</keyword>
<dbReference type="InterPro" id="IPR003961">
    <property type="entry name" value="FN3_dom"/>
</dbReference>
<dbReference type="PROSITE" id="PS50853">
    <property type="entry name" value="FN3"/>
    <property type="match status" value="1"/>
</dbReference>
<dbReference type="InterPro" id="IPR056600">
    <property type="entry name" value="GBD_T9SS_assoc"/>
</dbReference>
<evidence type="ECO:0000313" key="3">
    <source>
        <dbReference type="EMBL" id="EJL69874.1"/>
    </source>
</evidence>
<feature type="domain" description="Fibronectin type-III" evidence="2">
    <location>
        <begin position="580"/>
        <end position="669"/>
    </location>
</feature>
<evidence type="ECO:0000259" key="2">
    <source>
        <dbReference type="PROSITE" id="PS50853"/>
    </source>
</evidence>
<dbReference type="Proteomes" id="UP000007509">
    <property type="component" value="Unassembled WGS sequence"/>
</dbReference>
<accession>J3CE77</accession>
<proteinExistence type="predicted"/>
<dbReference type="Gene3D" id="2.60.120.200">
    <property type="match status" value="1"/>
</dbReference>
<evidence type="ECO:0000256" key="1">
    <source>
        <dbReference type="ARBA" id="ARBA00022729"/>
    </source>
</evidence>
<name>J3CE77_9FLAO</name>
<organism evidence="3 4">
    <name type="scientific">Chryseobacterium populi</name>
    <dbReference type="NCBI Taxonomy" id="1144316"/>
    <lineage>
        <taxon>Bacteria</taxon>
        <taxon>Pseudomonadati</taxon>
        <taxon>Bacteroidota</taxon>
        <taxon>Flavobacteriia</taxon>
        <taxon>Flavobacteriales</taxon>
        <taxon>Weeksellaceae</taxon>
        <taxon>Chryseobacterium group</taxon>
        <taxon>Chryseobacterium</taxon>
    </lineage>
</organism>
<sequence>MVLGKIFFYFYLPILILLSMKKLLLLCLFFLMATFADAQITLGSGTTTGTAVPISTYYGYSYVQQIFPKSEINADAAGNITGLKFYLSATASIANSDTWVVYIGHTNKTTFSSTSDWIPLANLTKVFDGTVTNNSGVIEVTFTTPFAYNNTDNLVIAAEENKAGYDSNGSSEAMYMYAATSNNTLYYRNDTTNPDPAGTLPTGSRSANKSVVTFLGLNPSAIPACPTVSAPAADATGVSVTPSITWAAVNNATGYRISMGTTPGGTDILNNQDVGNVTTYAIATALDYEKQYYYTVSSYNAGVSSTGCTERSFTTKVIPCPTVTAPTAGANGQITTPTITWDAVTGATTYKLTVGTTSGGTDIINNQDLGNVTAYTFSTPLNMSTTYYYTVNAASATSTSASCTVRNFSTVCGSTGVPYTQDFETATTPALPACTASENAGTGNNWTTYSPGSGSFNTKVLNYTYNSTNAANAWFYTQGINLTAGTSYRIKYIYGNASGTTYPEKMKVAYGTAAASASMTTVLADYPNITNGSTAVAEMIDFTPSVSGVYYFGFNAYSDADMNRLYVDNISIDVTPACTEPSALTVSNITTVGATISWTAPATAPNGYEYAFTTTNVAPASGTTTNLTTADLGPLTPQTTYYAWVRSNCTTTANSIWIQTSFTTLALPPANDDCSGAIALVAGGNFAQNAVTGTTSGSTNSSALGAGCLSTPTNVAGNVWYTVTVPASGSITIETDTVTGTLLTDTVMSVFTDCTGGNSIACDDDGGNGNFSKVSLTGQTPGAVLYVSLWRYSNAGGGNDGQFQISAYDASLQLGTSEVSNNKNSIKVYPNPFTDVLNISKADLVKSVSVSDVAGRLVKTISNPSSALQLENLKQGMYLVTLEMKDGSKQTVKVIKK</sequence>
<dbReference type="AlphaFoldDB" id="J3CE77"/>
<reference evidence="3 4" key="1">
    <citation type="journal article" date="2012" name="J. Bacteriol.">
        <title>Twenty-one genome sequences from Pseudomonas species and 19 genome sequences from diverse bacteria isolated from the rhizosphere and endosphere of Populus deltoides.</title>
        <authorList>
            <person name="Brown S.D."/>
            <person name="Utturkar S.M."/>
            <person name="Klingeman D.M."/>
            <person name="Johnson C.M."/>
            <person name="Martin S.L."/>
            <person name="Land M.L."/>
            <person name="Lu T.Y."/>
            <person name="Schadt C.W."/>
            <person name="Doktycz M.J."/>
            <person name="Pelletier D.A."/>
        </authorList>
    </citation>
    <scope>NUCLEOTIDE SEQUENCE [LARGE SCALE GENOMIC DNA]</scope>
    <source>
        <strain evidence="3 4">CF314</strain>
    </source>
</reference>
<dbReference type="InterPro" id="IPR026444">
    <property type="entry name" value="Secre_tail"/>
</dbReference>
<dbReference type="Pfam" id="PF23759">
    <property type="entry name" value="GBD_T9SS_assoc"/>
    <property type="match status" value="1"/>
</dbReference>
<dbReference type="NCBIfam" id="TIGR04183">
    <property type="entry name" value="Por_Secre_tail"/>
    <property type="match status" value="1"/>
</dbReference>
<comment type="caution">
    <text evidence="3">The sequence shown here is derived from an EMBL/GenBank/DDBJ whole genome shotgun (WGS) entry which is preliminary data.</text>
</comment>
<dbReference type="SMART" id="SM00060">
    <property type="entry name" value="FN3"/>
    <property type="match status" value="3"/>
</dbReference>
<keyword evidence="4" id="KW-1185">Reference proteome</keyword>
<evidence type="ECO:0000313" key="4">
    <source>
        <dbReference type="Proteomes" id="UP000007509"/>
    </source>
</evidence>